<evidence type="ECO:0000313" key="2">
    <source>
        <dbReference type="Proteomes" id="UP000499080"/>
    </source>
</evidence>
<accession>A0A4Y2N7E6</accession>
<dbReference type="Proteomes" id="UP000499080">
    <property type="component" value="Unassembled WGS sequence"/>
</dbReference>
<gene>
    <name evidence="1" type="ORF">AVEN_225998_1</name>
</gene>
<dbReference type="AlphaFoldDB" id="A0A4Y2N7E6"/>
<name>A0A4Y2N7E6_ARAVE</name>
<organism evidence="1 2">
    <name type="scientific">Araneus ventricosus</name>
    <name type="common">Orbweaver spider</name>
    <name type="synonym">Epeira ventricosa</name>
    <dbReference type="NCBI Taxonomy" id="182803"/>
    <lineage>
        <taxon>Eukaryota</taxon>
        <taxon>Metazoa</taxon>
        <taxon>Ecdysozoa</taxon>
        <taxon>Arthropoda</taxon>
        <taxon>Chelicerata</taxon>
        <taxon>Arachnida</taxon>
        <taxon>Araneae</taxon>
        <taxon>Araneomorphae</taxon>
        <taxon>Entelegynae</taxon>
        <taxon>Araneoidea</taxon>
        <taxon>Araneidae</taxon>
        <taxon>Araneus</taxon>
    </lineage>
</organism>
<proteinExistence type="predicted"/>
<dbReference type="EMBL" id="BGPR01008595">
    <property type="protein sequence ID" value="GBN34812.1"/>
    <property type="molecule type" value="Genomic_DNA"/>
</dbReference>
<comment type="caution">
    <text evidence="1">The sequence shown here is derived from an EMBL/GenBank/DDBJ whole genome shotgun (WGS) entry which is preliminary data.</text>
</comment>
<reference evidence="1 2" key="1">
    <citation type="journal article" date="2019" name="Sci. Rep.">
        <title>Orb-weaving spider Araneus ventricosus genome elucidates the spidroin gene catalogue.</title>
        <authorList>
            <person name="Kono N."/>
            <person name="Nakamura H."/>
            <person name="Ohtoshi R."/>
            <person name="Moran D.A.P."/>
            <person name="Shinohara A."/>
            <person name="Yoshida Y."/>
            <person name="Fujiwara M."/>
            <person name="Mori M."/>
            <person name="Tomita M."/>
            <person name="Arakawa K."/>
        </authorList>
    </citation>
    <scope>NUCLEOTIDE SEQUENCE [LARGE SCALE GENOMIC DNA]</scope>
</reference>
<protein>
    <submittedName>
        <fullName evidence="1">Uncharacterized protein</fullName>
    </submittedName>
</protein>
<keyword evidence="2" id="KW-1185">Reference proteome</keyword>
<evidence type="ECO:0000313" key="1">
    <source>
        <dbReference type="EMBL" id="GBN34812.1"/>
    </source>
</evidence>
<sequence>MEMSPQLADNSTPIQVSKEIPDLTPNAATPKYSQVIPKPSAQSIAKPIKTWSSIVTEIPTNQLPLNIPTSNDFADLMPLVAEIQKIFTGIKDIKALTAKMQSTESLVDKLMYLGEAVRGPPTTAV</sequence>